<keyword evidence="1" id="KW-1133">Transmembrane helix</keyword>
<dbReference type="AlphaFoldDB" id="A0A2P2J0Z7"/>
<evidence type="ECO:0000313" key="2">
    <source>
        <dbReference type="EMBL" id="MBW87132.1"/>
    </source>
</evidence>
<dbReference type="EMBL" id="GGEC01006649">
    <property type="protein sequence ID" value="MBW87132.1"/>
    <property type="molecule type" value="Transcribed_RNA"/>
</dbReference>
<evidence type="ECO:0000256" key="1">
    <source>
        <dbReference type="SAM" id="Phobius"/>
    </source>
</evidence>
<proteinExistence type="predicted"/>
<keyword evidence="1" id="KW-0812">Transmembrane</keyword>
<protein>
    <submittedName>
        <fullName evidence="2">Uncharacterized protein MANES_18G042000</fullName>
    </submittedName>
</protein>
<organism evidence="2">
    <name type="scientific">Rhizophora mucronata</name>
    <name type="common">Asiatic mangrove</name>
    <dbReference type="NCBI Taxonomy" id="61149"/>
    <lineage>
        <taxon>Eukaryota</taxon>
        <taxon>Viridiplantae</taxon>
        <taxon>Streptophyta</taxon>
        <taxon>Embryophyta</taxon>
        <taxon>Tracheophyta</taxon>
        <taxon>Spermatophyta</taxon>
        <taxon>Magnoliopsida</taxon>
        <taxon>eudicotyledons</taxon>
        <taxon>Gunneridae</taxon>
        <taxon>Pentapetalae</taxon>
        <taxon>rosids</taxon>
        <taxon>fabids</taxon>
        <taxon>Malpighiales</taxon>
        <taxon>Rhizophoraceae</taxon>
        <taxon>Rhizophora</taxon>
    </lineage>
</organism>
<name>A0A2P2J0Z7_RHIMU</name>
<feature type="transmembrane region" description="Helical" evidence="1">
    <location>
        <begin position="16"/>
        <end position="38"/>
    </location>
</feature>
<keyword evidence="1" id="KW-0472">Membrane</keyword>
<accession>A0A2P2J0Z7</accession>
<sequence length="49" mass="5516">MFTNSSTLPPMIANPMFGYSILLIPIRLTTAFLMASVWKQSPFCSMLDM</sequence>
<reference evidence="2" key="1">
    <citation type="submission" date="2018-02" db="EMBL/GenBank/DDBJ databases">
        <title>Rhizophora mucronata_Transcriptome.</title>
        <authorList>
            <person name="Meera S.P."/>
            <person name="Sreeshan A."/>
            <person name="Augustine A."/>
        </authorList>
    </citation>
    <scope>NUCLEOTIDE SEQUENCE</scope>
    <source>
        <tissue evidence="2">Leaf</tissue>
    </source>
</reference>